<dbReference type="PRINTS" id="PR01705">
    <property type="entry name" value="TSP1REPEAT"/>
</dbReference>
<dbReference type="Pfam" id="PF00090">
    <property type="entry name" value="TSP_1"/>
    <property type="match status" value="1"/>
</dbReference>
<comment type="caution">
    <text evidence="4">The sequence shown here is derived from an EMBL/GenBank/DDBJ whole genome shotgun (WGS) entry which is preliminary data.</text>
</comment>
<feature type="non-terminal residue" evidence="4">
    <location>
        <position position="1"/>
    </location>
</feature>
<dbReference type="PROSITE" id="PS50092">
    <property type="entry name" value="TSP1"/>
    <property type="match status" value="1"/>
</dbReference>
<evidence type="ECO:0000256" key="1">
    <source>
        <dbReference type="ARBA" id="ARBA00004613"/>
    </source>
</evidence>
<evidence type="ECO:0000313" key="4">
    <source>
        <dbReference type="EMBL" id="CAL1543551.1"/>
    </source>
</evidence>
<dbReference type="GO" id="GO:0030198">
    <property type="term" value="P:extracellular matrix organization"/>
    <property type="evidence" value="ECO:0007669"/>
    <property type="project" value="TreeGrafter"/>
</dbReference>
<evidence type="ECO:0000256" key="3">
    <source>
        <dbReference type="ARBA" id="ARBA00023157"/>
    </source>
</evidence>
<dbReference type="EMBL" id="CAXITT010000557">
    <property type="protein sequence ID" value="CAL1543551.1"/>
    <property type="molecule type" value="Genomic_DNA"/>
</dbReference>
<dbReference type="Gene3D" id="2.20.100.10">
    <property type="entry name" value="Thrombospondin type-1 (TSP1) repeat"/>
    <property type="match status" value="1"/>
</dbReference>
<dbReference type="FunFam" id="2.20.100.10:FF:000001">
    <property type="entry name" value="semaphorin-5A isoform X1"/>
    <property type="match status" value="1"/>
</dbReference>
<dbReference type="InterPro" id="IPR036383">
    <property type="entry name" value="TSP1_rpt_sf"/>
</dbReference>
<organism evidence="4 5">
    <name type="scientific">Lymnaea stagnalis</name>
    <name type="common">Great pond snail</name>
    <name type="synonym">Helix stagnalis</name>
    <dbReference type="NCBI Taxonomy" id="6523"/>
    <lineage>
        <taxon>Eukaryota</taxon>
        <taxon>Metazoa</taxon>
        <taxon>Spiralia</taxon>
        <taxon>Lophotrochozoa</taxon>
        <taxon>Mollusca</taxon>
        <taxon>Gastropoda</taxon>
        <taxon>Heterobranchia</taxon>
        <taxon>Euthyneura</taxon>
        <taxon>Panpulmonata</taxon>
        <taxon>Hygrophila</taxon>
        <taxon>Lymnaeoidea</taxon>
        <taxon>Lymnaeidae</taxon>
        <taxon>Lymnaea</taxon>
    </lineage>
</organism>
<name>A0AAV2IAI3_LYMST</name>
<gene>
    <name evidence="4" type="ORF">GSLYS_00017085001</name>
</gene>
<accession>A0AAV2IAI3</accession>
<dbReference type="AlphaFoldDB" id="A0AAV2IAI3"/>
<dbReference type="PANTHER" id="PTHR13723:SF281">
    <property type="entry name" value="PAPILIN"/>
    <property type="match status" value="1"/>
</dbReference>
<dbReference type="InterPro" id="IPR000884">
    <property type="entry name" value="TSP1_rpt"/>
</dbReference>
<protein>
    <submittedName>
        <fullName evidence="4">Uncharacterized protein</fullName>
    </submittedName>
</protein>
<keyword evidence="5" id="KW-1185">Reference proteome</keyword>
<feature type="non-terminal residue" evidence="4">
    <location>
        <position position="63"/>
    </location>
</feature>
<keyword evidence="3" id="KW-1015">Disulfide bond</keyword>
<dbReference type="InterPro" id="IPR050439">
    <property type="entry name" value="ADAMTS_ADAMTS-like"/>
</dbReference>
<keyword evidence="2" id="KW-0964">Secreted</keyword>
<dbReference type="GO" id="GO:0005576">
    <property type="term" value="C:extracellular region"/>
    <property type="evidence" value="ECO:0007669"/>
    <property type="project" value="UniProtKB-SubCell"/>
</dbReference>
<reference evidence="4 5" key="1">
    <citation type="submission" date="2024-04" db="EMBL/GenBank/DDBJ databases">
        <authorList>
            <consortium name="Genoscope - CEA"/>
            <person name="William W."/>
        </authorList>
    </citation>
    <scope>NUCLEOTIDE SEQUENCE [LARGE SCALE GENOMIC DNA]</scope>
</reference>
<dbReference type="SMART" id="SM00209">
    <property type="entry name" value="TSP1"/>
    <property type="match status" value="1"/>
</dbReference>
<comment type="subcellular location">
    <subcellularLocation>
        <location evidence="1">Secreted</location>
    </subcellularLocation>
</comment>
<sequence>VDGVWQAWSQWSSCNTTCGGGRKERKRLCQEPQHGGSPCSGPSAEYLSCNENPCPSKSEHIYI</sequence>
<proteinExistence type="predicted"/>
<dbReference type="GO" id="GO:0004222">
    <property type="term" value="F:metalloendopeptidase activity"/>
    <property type="evidence" value="ECO:0007669"/>
    <property type="project" value="TreeGrafter"/>
</dbReference>
<dbReference type="SUPFAM" id="SSF82895">
    <property type="entry name" value="TSP-1 type 1 repeat"/>
    <property type="match status" value="1"/>
</dbReference>
<dbReference type="GO" id="GO:0031012">
    <property type="term" value="C:extracellular matrix"/>
    <property type="evidence" value="ECO:0007669"/>
    <property type="project" value="TreeGrafter"/>
</dbReference>
<dbReference type="PANTHER" id="PTHR13723">
    <property type="entry name" value="ADAMTS A DISINTEGRIN AND METALLOPROTEASE WITH THROMBOSPONDIN MOTIFS PROTEASE"/>
    <property type="match status" value="1"/>
</dbReference>
<dbReference type="GO" id="GO:0006508">
    <property type="term" value="P:proteolysis"/>
    <property type="evidence" value="ECO:0007669"/>
    <property type="project" value="TreeGrafter"/>
</dbReference>
<evidence type="ECO:0000313" key="5">
    <source>
        <dbReference type="Proteomes" id="UP001497497"/>
    </source>
</evidence>
<dbReference type="Proteomes" id="UP001497497">
    <property type="component" value="Unassembled WGS sequence"/>
</dbReference>
<evidence type="ECO:0000256" key="2">
    <source>
        <dbReference type="ARBA" id="ARBA00022525"/>
    </source>
</evidence>